<feature type="region of interest" description="Disordered" evidence="9">
    <location>
        <begin position="878"/>
        <end position="924"/>
    </location>
</feature>
<dbReference type="STRING" id="106004.A0A1Y2FJI0"/>
<dbReference type="AlphaFoldDB" id="A0A1Y2FJI0"/>
<dbReference type="SUPFAM" id="SSF52540">
    <property type="entry name" value="P-loop containing nucleoside triphosphate hydrolases"/>
    <property type="match status" value="1"/>
</dbReference>
<dbReference type="PIRSF" id="PIRSF037677">
    <property type="entry name" value="DNA_mis_repair_Msh6"/>
    <property type="match status" value="1"/>
</dbReference>
<accession>A0A1Y2FJI0</accession>
<feature type="non-terminal residue" evidence="12">
    <location>
        <position position="924"/>
    </location>
</feature>
<comment type="caution">
    <text evidence="12">The sequence shown here is derived from an EMBL/GenBank/DDBJ whole genome shotgun (WGS) entry which is preliminary data.</text>
</comment>
<dbReference type="Gene3D" id="1.10.1420.10">
    <property type="match status" value="2"/>
</dbReference>
<gene>
    <name evidence="12" type="ORF">BCR35DRAFT_290356</name>
</gene>
<dbReference type="InterPro" id="IPR036187">
    <property type="entry name" value="DNA_mismatch_repair_MutS_sf"/>
</dbReference>
<keyword evidence="5" id="KW-0238">DNA-binding</keyword>
<dbReference type="InParanoid" id="A0A1Y2FJI0"/>
<dbReference type="PANTHER" id="PTHR11361:SF21">
    <property type="entry name" value="MUTS PROTEIN HOMOLOG 4"/>
    <property type="match status" value="1"/>
</dbReference>
<dbReference type="GO" id="GO:0007131">
    <property type="term" value="P:reciprocal meiotic recombination"/>
    <property type="evidence" value="ECO:0007669"/>
    <property type="project" value="TreeGrafter"/>
</dbReference>
<feature type="compositionally biased region" description="Acidic residues" evidence="9">
    <location>
        <begin position="888"/>
        <end position="910"/>
    </location>
</feature>
<name>A0A1Y2FJI0_9BASI</name>
<evidence type="ECO:0000256" key="1">
    <source>
        <dbReference type="ARBA" id="ARBA00006271"/>
    </source>
</evidence>
<dbReference type="OrthoDB" id="276261at2759"/>
<dbReference type="InterPro" id="IPR027417">
    <property type="entry name" value="P-loop_NTPase"/>
</dbReference>
<evidence type="ECO:0000256" key="9">
    <source>
        <dbReference type="SAM" id="MobiDB-lite"/>
    </source>
</evidence>
<proteinExistence type="inferred from homology"/>
<evidence type="ECO:0000256" key="3">
    <source>
        <dbReference type="ARBA" id="ARBA00022741"/>
    </source>
</evidence>
<dbReference type="InterPro" id="IPR017261">
    <property type="entry name" value="DNA_mismatch_repair_MutS/MSH"/>
</dbReference>
<dbReference type="SMART" id="SM00534">
    <property type="entry name" value="MUTSac"/>
    <property type="match status" value="1"/>
</dbReference>
<dbReference type="GO" id="GO:0140664">
    <property type="term" value="F:ATP-dependent DNA damage sensor activity"/>
    <property type="evidence" value="ECO:0007669"/>
    <property type="project" value="InterPro"/>
</dbReference>
<dbReference type="Pfam" id="PF05192">
    <property type="entry name" value="MutS_III"/>
    <property type="match status" value="1"/>
</dbReference>
<evidence type="ECO:0000313" key="13">
    <source>
        <dbReference type="Proteomes" id="UP000193467"/>
    </source>
</evidence>
<comment type="subunit">
    <text evidence="7">Heterodimer consisting of MSH2-MSH3 (MutS beta). Forms a ternary complex with MutL alpha (MLH1-PMS1).</text>
</comment>
<feature type="compositionally biased region" description="Low complexity" evidence="9">
    <location>
        <begin position="31"/>
        <end position="40"/>
    </location>
</feature>
<keyword evidence="13" id="KW-1185">Reference proteome</keyword>
<keyword evidence="3" id="KW-0547">Nucleotide-binding</keyword>
<feature type="domain" description="DNA mismatch repair protein MutS core" evidence="10">
    <location>
        <begin position="236"/>
        <end position="596"/>
    </location>
</feature>
<protein>
    <recommendedName>
        <fullName evidence="2 8">DNA mismatch repair protein MSH3</fullName>
    </recommendedName>
    <alternativeName>
        <fullName evidence="2 8">DNA mismatch repair protein MSH3</fullName>
    </alternativeName>
</protein>
<dbReference type="Proteomes" id="UP000193467">
    <property type="component" value="Unassembled WGS sequence"/>
</dbReference>
<dbReference type="InterPro" id="IPR000432">
    <property type="entry name" value="DNA_mismatch_repair_MutS_C"/>
</dbReference>
<evidence type="ECO:0000259" key="11">
    <source>
        <dbReference type="SMART" id="SM00534"/>
    </source>
</evidence>
<evidence type="ECO:0000256" key="4">
    <source>
        <dbReference type="ARBA" id="ARBA00022840"/>
    </source>
</evidence>
<comment type="similarity">
    <text evidence="1">Belongs to the DNA mismatch repair MutS family.</text>
</comment>
<dbReference type="Gene3D" id="3.40.50.300">
    <property type="entry name" value="P-loop containing nucleotide triphosphate hydrolases"/>
    <property type="match status" value="1"/>
</dbReference>
<evidence type="ECO:0000259" key="10">
    <source>
        <dbReference type="SMART" id="SM00533"/>
    </source>
</evidence>
<dbReference type="GO" id="GO:0005524">
    <property type="term" value="F:ATP binding"/>
    <property type="evidence" value="ECO:0007669"/>
    <property type="project" value="UniProtKB-KW"/>
</dbReference>
<dbReference type="InterPro" id="IPR007696">
    <property type="entry name" value="DNA_mismatch_repair_MutS_core"/>
</dbReference>
<evidence type="ECO:0000313" key="12">
    <source>
        <dbReference type="EMBL" id="ORY84089.1"/>
    </source>
</evidence>
<dbReference type="GO" id="GO:0005634">
    <property type="term" value="C:nucleus"/>
    <property type="evidence" value="ECO:0007669"/>
    <property type="project" value="TreeGrafter"/>
</dbReference>
<keyword evidence="6" id="KW-0469">Meiosis</keyword>
<dbReference type="GO" id="GO:0030983">
    <property type="term" value="F:mismatched DNA binding"/>
    <property type="evidence" value="ECO:0007669"/>
    <property type="project" value="InterPro"/>
</dbReference>
<dbReference type="GO" id="GO:0006298">
    <property type="term" value="P:mismatch repair"/>
    <property type="evidence" value="ECO:0007669"/>
    <property type="project" value="InterPro"/>
</dbReference>
<dbReference type="SUPFAM" id="SSF48334">
    <property type="entry name" value="DNA repair protein MutS, domain III"/>
    <property type="match status" value="1"/>
</dbReference>
<dbReference type="PANTHER" id="PTHR11361">
    <property type="entry name" value="DNA MISMATCH REPAIR PROTEIN MUTS FAMILY MEMBER"/>
    <property type="match status" value="1"/>
</dbReference>
<dbReference type="FunFam" id="3.40.50.300:FF:000870">
    <property type="entry name" value="MutS protein homolog 4"/>
    <property type="match status" value="1"/>
</dbReference>
<organism evidence="12 13">
    <name type="scientific">Leucosporidium creatinivorum</name>
    <dbReference type="NCBI Taxonomy" id="106004"/>
    <lineage>
        <taxon>Eukaryota</taxon>
        <taxon>Fungi</taxon>
        <taxon>Dikarya</taxon>
        <taxon>Basidiomycota</taxon>
        <taxon>Pucciniomycotina</taxon>
        <taxon>Microbotryomycetes</taxon>
        <taxon>Leucosporidiales</taxon>
        <taxon>Leucosporidium</taxon>
    </lineage>
</organism>
<feature type="region of interest" description="Disordered" evidence="9">
    <location>
        <begin position="1"/>
        <end position="44"/>
    </location>
</feature>
<evidence type="ECO:0000256" key="5">
    <source>
        <dbReference type="ARBA" id="ARBA00023125"/>
    </source>
</evidence>
<evidence type="ECO:0000256" key="6">
    <source>
        <dbReference type="ARBA" id="ARBA00023254"/>
    </source>
</evidence>
<evidence type="ECO:0000256" key="2">
    <source>
        <dbReference type="ARBA" id="ARBA00022151"/>
    </source>
</evidence>
<dbReference type="EMBL" id="MCGR01000018">
    <property type="protein sequence ID" value="ORY84089.1"/>
    <property type="molecule type" value="Genomic_DNA"/>
</dbReference>
<feature type="compositionally biased region" description="Basic and acidic residues" evidence="9">
    <location>
        <begin position="911"/>
        <end position="924"/>
    </location>
</feature>
<evidence type="ECO:0000256" key="8">
    <source>
        <dbReference type="ARBA" id="ARBA00073774"/>
    </source>
</evidence>
<feature type="domain" description="DNA mismatch repair proteins mutS family" evidence="11">
    <location>
        <begin position="614"/>
        <end position="810"/>
    </location>
</feature>
<evidence type="ECO:0000256" key="7">
    <source>
        <dbReference type="ARBA" id="ARBA00025902"/>
    </source>
</evidence>
<reference evidence="12 13" key="1">
    <citation type="submission" date="2016-07" db="EMBL/GenBank/DDBJ databases">
        <title>Pervasive Adenine N6-methylation of Active Genes in Fungi.</title>
        <authorList>
            <consortium name="DOE Joint Genome Institute"/>
            <person name="Mondo S.J."/>
            <person name="Dannebaum R.O."/>
            <person name="Kuo R.C."/>
            <person name="Labutti K."/>
            <person name="Haridas S."/>
            <person name="Kuo A."/>
            <person name="Salamov A."/>
            <person name="Ahrendt S.R."/>
            <person name="Lipzen A."/>
            <person name="Sullivan W."/>
            <person name="Andreopoulos W.B."/>
            <person name="Clum A."/>
            <person name="Lindquist E."/>
            <person name="Daum C."/>
            <person name="Ramamoorthy G.K."/>
            <person name="Gryganskyi A."/>
            <person name="Culley D."/>
            <person name="Magnuson J.K."/>
            <person name="James T.Y."/>
            <person name="O'Malley M.A."/>
            <person name="Stajich J.E."/>
            <person name="Spatafora J.W."/>
            <person name="Visel A."/>
            <person name="Grigoriev I.V."/>
        </authorList>
    </citation>
    <scope>NUCLEOTIDE SEQUENCE [LARGE SCALE GENOMIC DNA]</scope>
    <source>
        <strain evidence="12 13">62-1032</strain>
    </source>
</reference>
<sequence>MARPTSSLGSHPPTRPTSSTSRRAPSRTRTRSASAAPTTSGEEEGEWVLAILEGRGAGREVGVVGIERQLGKVFVTQYGDSSTYIKTLHLCTTRPPSLILVPQTSLTGSSSNSKRRGAINTLNELEGDAFEGVAVTGVLRKYWEEQVRSILVLGFEFIAQLTLQDDKRTGTILSIKPKYYALAAASALFKYLETSYSLIFPPRSLRIEYAPLDGTCMIDTETVKNLEVVANLLNPKSKQSLLGLMNKCYTPMATRLLRTNLLSPLTEVTTIDTRLDAVEELITSEERLTSIRKALEPLKSLDADKLIGQLITPLSTTKLSTSLNTSSSSSSSSDPSKAIEQKISRLLSLRTLLLSLPALRSALHHPDSSFLQVISKMLNDERAEEMLKRIGETVNEEALAGGGAGNRGKGALAGRNGRIYAVKAQKKLLLDVARETYKENLNDAFELCEEVRLQQGGLEGMSLQYLSGGGGFVFTVSAAEWDEKMEESAGEVGRRFLNVHKKGKKVEFTSMDLKKKNSRILESVQEIFLMSDEIINELFDEIRGSIACLYRASEAIAMLDMLASFADISSKNNYVRPEWTDTLAIKAGRHPLIEQFRANDGSFVPNDTYASTTSSFQIITGANMSGKSTLLRQIALMYIMAQVGCFVPATYASFRVVETLLSRLGNDDSIEASLSTFASEMSTMSMILGALEGEERSRGPLVLVDELGRGTSPEEGVGIAHALAERIIESKALCFFATHFKELTLTLSRYPNVVSLHLVTEIDRSAPNYSLTFHHRLTDGSTPLSHYGLELAKLAKLPSDVLARAGEVSERLAEMAREGRRESRGSRVARRRKLLLRLRTAIQDLYNSPPSVTGFDLMVQLKELQSEQVRILTATMVEPEPAPQDQPVAEEVEREGDRVDEETVEGDEELEHASTRTARQETDS</sequence>
<dbReference type="Pfam" id="PF00488">
    <property type="entry name" value="MutS_V"/>
    <property type="match status" value="1"/>
</dbReference>
<dbReference type="SMART" id="SM00533">
    <property type="entry name" value="MUTSd"/>
    <property type="match status" value="1"/>
</dbReference>
<dbReference type="InterPro" id="IPR045076">
    <property type="entry name" value="MutS"/>
</dbReference>
<keyword evidence="4" id="KW-0067">ATP-binding</keyword>